<comment type="caution">
    <text evidence="2">The sequence shown here is derived from an EMBL/GenBank/DDBJ whole genome shotgun (WGS) entry which is preliminary data.</text>
</comment>
<keyword evidence="1" id="KW-0732">Signal</keyword>
<accession>A0AA40DZV9</accession>
<evidence type="ECO:0000313" key="2">
    <source>
        <dbReference type="EMBL" id="KAK0717573.1"/>
    </source>
</evidence>
<dbReference type="RefSeq" id="XP_060296366.1">
    <property type="nucleotide sequence ID" value="XM_060445400.1"/>
</dbReference>
<feature type="chain" id="PRO_5041366923" evidence="1">
    <location>
        <begin position="20"/>
        <end position="151"/>
    </location>
</feature>
<evidence type="ECO:0000256" key="1">
    <source>
        <dbReference type="SAM" id="SignalP"/>
    </source>
</evidence>
<sequence length="151" mass="16819">MKFLAILAVATHLATPALADFFIYQGLESYIDVGTFNTYSFFRGPPDCNDVNNAPRYDESDDVSGDKQGVACDGPGCWQANPNDIDRLEFNTRFGHFTMYKDRGRDIFDIWGGNVGHCDPDTSHHYECPSGPYPSPLSGKRVFFCRASFGP</sequence>
<dbReference type="EMBL" id="JAUIRO010000004">
    <property type="protein sequence ID" value="KAK0717573.1"/>
    <property type="molecule type" value="Genomic_DNA"/>
</dbReference>
<gene>
    <name evidence="2" type="ORF">B0T26DRAFT_751611</name>
</gene>
<dbReference type="AlphaFoldDB" id="A0AA40DZV9"/>
<name>A0AA40DZV9_9PEZI</name>
<protein>
    <submittedName>
        <fullName evidence="2">Uncharacterized protein</fullName>
    </submittedName>
</protein>
<proteinExistence type="predicted"/>
<evidence type="ECO:0000313" key="3">
    <source>
        <dbReference type="Proteomes" id="UP001172101"/>
    </source>
</evidence>
<reference evidence="2" key="1">
    <citation type="submission" date="2023-06" db="EMBL/GenBank/DDBJ databases">
        <title>Genome-scale phylogeny and comparative genomics of the fungal order Sordariales.</title>
        <authorList>
            <consortium name="Lawrence Berkeley National Laboratory"/>
            <person name="Hensen N."/>
            <person name="Bonometti L."/>
            <person name="Westerberg I."/>
            <person name="Brannstrom I.O."/>
            <person name="Guillou S."/>
            <person name="Cros-Aarteil S."/>
            <person name="Calhoun S."/>
            <person name="Haridas S."/>
            <person name="Kuo A."/>
            <person name="Mondo S."/>
            <person name="Pangilinan J."/>
            <person name="Riley R."/>
            <person name="LaButti K."/>
            <person name="Andreopoulos B."/>
            <person name="Lipzen A."/>
            <person name="Chen C."/>
            <person name="Yanf M."/>
            <person name="Daum C."/>
            <person name="Ng V."/>
            <person name="Clum A."/>
            <person name="Steindorff A."/>
            <person name="Ohm R."/>
            <person name="Martin F."/>
            <person name="Silar P."/>
            <person name="Natvig D."/>
            <person name="Lalanne C."/>
            <person name="Gautier V."/>
            <person name="Ament-velasquez S.L."/>
            <person name="Kruys A."/>
            <person name="Hutchinson M.I."/>
            <person name="Powell A.J."/>
            <person name="Barry K."/>
            <person name="Miller A.N."/>
            <person name="Grigoriev I.V."/>
            <person name="Debuchy R."/>
            <person name="Gladieux P."/>
            <person name="Thoren M.H."/>
            <person name="Johannesson H."/>
        </authorList>
    </citation>
    <scope>NUCLEOTIDE SEQUENCE</scope>
    <source>
        <strain evidence="2">SMH2392-1A</strain>
    </source>
</reference>
<dbReference type="Proteomes" id="UP001172101">
    <property type="component" value="Unassembled WGS sequence"/>
</dbReference>
<organism evidence="2 3">
    <name type="scientific">Lasiosphaeria miniovina</name>
    <dbReference type="NCBI Taxonomy" id="1954250"/>
    <lineage>
        <taxon>Eukaryota</taxon>
        <taxon>Fungi</taxon>
        <taxon>Dikarya</taxon>
        <taxon>Ascomycota</taxon>
        <taxon>Pezizomycotina</taxon>
        <taxon>Sordariomycetes</taxon>
        <taxon>Sordariomycetidae</taxon>
        <taxon>Sordariales</taxon>
        <taxon>Lasiosphaeriaceae</taxon>
        <taxon>Lasiosphaeria</taxon>
    </lineage>
</organism>
<keyword evidence="3" id="KW-1185">Reference proteome</keyword>
<dbReference type="GeneID" id="85328670"/>
<feature type="signal peptide" evidence="1">
    <location>
        <begin position="1"/>
        <end position="19"/>
    </location>
</feature>